<dbReference type="Pfam" id="PF19313">
    <property type="entry name" value="DUF5916"/>
    <property type="match status" value="1"/>
</dbReference>
<reference evidence="4" key="1">
    <citation type="journal article" date="2019" name="Int. J. Syst. Evol. Microbiol.">
        <title>The Global Catalogue of Microorganisms (GCM) 10K type strain sequencing project: providing services to taxonomists for standard genome sequencing and annotation.</title>
        <authorList>
            <consortium name="The Broad Institute Genomics Platform"/>
            <consortium name="The Broad Institute Genome Sequencing Center for Infectious Disease"/>
            <person name="Wu L."/>
            <person name="Ma J."/>
        </authorList>
    </citation>
    <scope>NUCLEOTIDE SEQUENCE [LARGE SCALE GENOMIC DNA]</scope>
    <source>
        <strain evidence="4">KCTC 23916</strain>
    </source>
</reference>
<dbReference type="EMBL" id="BMYT01000005">
    <property type="protein sequence ID" value="GGX21199.1"/>
    <property type="molecule type" value="Genomic_DNA"/>
</dbReference>
<evidence type="ECO:0000256" key="1">
    <source>
        <dbReference type="SAM" id="SignalP"/>
    </source>
</evidence>
<feature type="signal peptide" evidence="1">
    <location>
        <begin position="1"/>
        <end position="28"/>
    </location>
</feature>
<dbReference type="Gene3D" id="2.60.40.1190">
    <property type="match status" value="1"/>
</dbReference>
<evidence type="ECO:0000313" key="4">
    <source>
        <dbReference type="Proteomes" id="UP000620127"/>
    </source>
</evidence>
<name>A0ABQ2XKK2_9BURK</name>
<sequence>MLRRMLKKAAMQTLLATCLSLMISAAYAQTDLIVPRAKTPPQLQDYVGRVPADAGFVVRDFRQRTPGDGNPASLATTAYLSYDDTHFYAVFVAKDDPKSVRARIAKREDFDGDDFVILELDTFHDKRRAFSFFVNPYGVQMDSKRTEGLELDKNFDTQWQSDGQLTDDGYVVRIAIPLKSLRFKNADVQTWGVTLGRVIARLSEESFWPHISKQVAGFVPQAAAMQIPERLSAGRNAQVNPFVYLGNSRFLNADVPTSPVWLQENKVQAGLDAKWVIGDASAIDLTIKPDFSEVESDEPQIVVGKRYEVLFPEKRPFFLENAGFFHTPTPLFFSRRIAQPQAGLRITGRQDSWAYGGLLIDDHAAGEDASENAKAKIAMARVQNDLSHDLAVGGLFTDRRLNQGHVRQRDTVAGIDGRFQLDDNWILQAQFARSQTDLDGKKLQGHLGYLEAKHQGKHLEYLAKYSDISQNFASSLAFLPRTDLKQLQQEAMYLWHLDAYPDLQRIGFIGNSTVSRDQANQMQDWSVDLGVLAEGSRDSWLEIFSRHGYEKYAGQEYRKQGWMVNTGTSWFSWLSVMTEFGAIDSINYTPAAGVTNLLGKGRSIDLTLTFKPHPQWRIEEKLLWNDLRNNQSGQSSQSNEATSVYRNLMWRTKLSYQHNRFLGVRLIADYHQLAANPRLSSLESGKQLNTDLQLSYLLSPGTSLIAGYGNRQENLALIGNPAYLQRTADLSLRTGRRAFIKLNYLYQL</sequence>
<keyword evidence="1" id="KW-0732">Signal</keyword>
<feature type="chain" id="PRO_5047164538" description="DUF5916 domain-containing protein" evidence="1">
    <location>
        <begin position="29"/>
        <end position="748"/>
    </location>
</feature>
<organism evidence="3 4">
    <name type="scientific">Undibacterium macrobrachii</name>
    <dbReference type="NCBI Taxonomy" id="1119058"/>
    <lineage>
        <taxon>Bacteria</taxon>
        <taxon>Pseudomonadati</taxon>
        <taxon>Pseudomonadota</taxon>
        <taxon>Betaproteobacteria</taxon>
        <taxon>Burkholderiales</taxon>
        <taxon>Oxalobacteraceae</taxon>
        <taxon>Undibacterium</taxon>
    </lineage>
</organism>
<protein>
    <recommendedName>
        <fullName evidence="2">DUF5916 domain-containing protein</fullName>
    </recommendedName>
</protein>
<feature type="domain" description="DUF5916" evidence="2">
    <location>
        <begin position="264"/>
        <end position="339"/>
    </location>
</feature>
<gene>
    <name evidence="3" type="ORF">GCM10011282_29190</name>
</gene>
<comment type="caution">
    <text evidence="3">The sequence shown here is derived from an EMBL/GenBank/DDBJ whole genome shotgun (WGS) entry which is preliminary data.</text>
</comment>
<evidence type="ECO:0000259" key="2">
    <source>
        <dbReference type="Pfam" id="PF19313"/>
    </source>
</evidence>
<dbReference type="CDD" id="cd09618">
    <property type="entry name" value="CBM9_like_2"/>
    <property type="match status" value="1"/>
</dbReference>
<dbReference type="SUPFAM" id="SSF49344">
    <property type="entry name" value="CBD9-like"/>
    <property type="match status" value="1"/>
</dbReference>
<proteinExistence type="predicted"/>
<keyword evidence="4" id="KW-1185">Reference proteome</keyword>
<dbReference type="RefSeq" id="WP_189346899.1">
    <property type="nucleotide sequence ID" value="NZ_BMYT01000005.1"/>
</dbReference>
<dbReference type="Proteomes" id="UP000620127">
    <property type="component" value="Unassembled WGS sequence"/>
</dbReference>
<evidence type="ECO:0000313" key="3">
    <source>
        <dbReference type="EMBL" id="GGX21199.1"/>
    </source>
</evidence>
<dbReference type="InterPro" id="IPR045670">
    <property type="entry name" value="DUF5916"/>
</dbReference>
<accession>A0ABQ2XKK2</accession>